<gene>
    <name evidence="2" type="ORF">WS72_01275</name>
</gene>
<evidence type="ECO:0008006" key="4">
    <source>
        <dbReference type="Google" id="ProtNLM"/>
    </source>
</evidence>
<dbReference type="Proteomes" id="UP000070255">
    <property type="component" value="Unassembled WGS sequence"/>
</dbReference>
<reference evidence="2 3" key="1">
    <citation type="submission" date="2015-11" db="EMBL/GenBank/DDBJ databases">
        <authorList>
            <person name="Sahl J."/>
            <person name="Wagner D."/>
            <person name="Keim P."/>
        </authorList>
    </citation>
    <scope>NUCLEOTIDE SEQUENCE [LARGE SCALE GENOMIC DNA]</scope>
    <source>
        <strain evidence="2 3">BDU18</strain>
    </source>
</reference>
<proteinExistence type="predicted"/>
<name>A0ABR5T9F2_9BURK</name>
<evidence type="ECO:0000313" key="2">
    <source>
        <dbReference type="EMBL" id="KWZ41647.1"/>
    </source>
</evidence>
<evidence type="ECO:0000256" key="1">
    <source>
        <dbReference type="SAM" id="Phobius"/>
    </source>
</evidence>
<sequence length="105" mass="11266">MPIDSGWVASTGVPAAIYLFCLGYALFRAFGPRRSRYPKLMRFYSIVCACAMLFGMLVTIGVTIRASDASALASLGATITFIGIVGVLIGGMCEATVSFGKRWER</sequence>
<evidence type="ECO:0000313" key="3">
    <source>
        <dbReference type="Proteomes" id="UP000070255"/>
    </source>
</evidence>
<feature type="transmembrane region" description="Helical" evidence="1">
    <location>
        <begin position="12"/>
        <end position="31"/>
    </location>
</feature>
<protein>
    <recommendedName>
        <fullName evidence="4">Holin</fullName>
    </recommendedName>
</protein>
<keyword evidence="1" id="KW-0472">Membrane</keyword>
<keyword evidence="1" id="KW-1133">Transmembrane helix</keyword>
<organism evidence="2 3">
    <name type="scientific">Burkholderia savannae</name>
    <dbReference type="NCBI Taxonomy" id="1637837"/>
    <lineage>
        <taxon>Bacteria</taxon>
        <taxon>Pseudomonadati</taxon>
        <taxon>Pseudomonadota</taxon>
        <taxon>Betaproteobacteria</taxon>
        <taxon>Burkholderiales</taxon>
        <taxon>Burkholderiaceae</taxon>
        <taxon>Burkholderia</taxon>
        <taxon>pseudomallei group</taxon>
    </lineage>
</organism>
<feature type="transmembrane region" description="Helical" evidence="1">
    <location>
        <begin position="70"/>
        <end position="93"/>
    </location>
</feature>
<keyword evidence="3" id="KW-1185">Reference proteome</keyword>
<dbReference type="RefSeq" id="WP_038746661.1">
    <property type="nucleotide sequence ID" value="NZ_CP013417.1"/>
</dbReference>
<dbReference type="EMBL" id="LNJQ01000001">
    <property type="protein sequence ID" value="KWZ41647.1"/>
    <property type="molecule type" value="Genomic_DNA"/>
</dbReference>
<feature type="transmembrane region" description="Helical" evidence="1">
    <location>
        <begin position="43"/>
        <end position="64"/>
    </location>
</feature>
<comment type="caution">
    <text evidence="2">The sequence shown here is derived from an EMBL/GenBank/DDBJ whole genome shotgun (WGS) entry which is preliminary data.</text>
</comment>
<accession>A0ABR5T9F2</accession>
<keyword evidence="1" id="KW-0812">Transmembrane</keyword>